<evidence type="ECO:0000256" key="1">
    <source>
        <dbReference type="ARBA" id="ARBA00022729"/>
    </source>
</evidence>
<dbReference type="Proteomes" id="UP000245263">
    <property type="component" value="Chromosome 1"/>
</dbReference>
<dbReference type="EMBL" id="AP025028">
    <property type="protein sequence ID" value="BDA78646.1"/>
    <property type="molecule type" value="Genomic_DNA"/>
</dbReference>
<dbReference type="Pfam" id="PF01839">
    <property type="entry name" value="FG-GAP"/>
    <property type="match status" value="5"/>
</dbReference>
<dbReference type="RefSeq" id="WP_109019634.1">
    <property type="nucleotide sequence ID" value="NZ_AP025028.1"/>
</dbReference>
<evidence type="ECO:0000256" key="4">
    <source>
        <dbReference type="ARBA" id="ARBA00023180"/>
    </source>
</evidence>
<keyword evidence="3" id="KW-0378">Hydrolase</keyword>
<keyword evidence="2" id="KW-0677">Repeat</keyword>
<reference evidence="5 6" key="1">
    <citation type="submission" date="2021-08" db="EMBL/GenBank/DDBJ databases">
        <title>Complete genome sequence of Leptospira kobayashii strain E30.</title>
        <authorList>
            <person name="Nakao R."/>
            <person name="Nakamura S."/>
            <person name="Masuzawa T."/>
            <person name="Koizumi N."/>
        </authorList>
    </citation>
    <scope>NUCLEOTIDE SEQUENCE [LARGE SCALE GENOMIC DNA]</scope>
    <source>
        <strain evidence="5 6">E30</strain>
    </source>
</reference>
<dbReference type="InterPro" id="IPR000413">
    <property type="entry name" value="Integrin_alpha"/>
</dbReference>
<dbReference type="InterPro" id="IPR013517">
    <property type="entry name" value="FG-GAP"/>
</dbReference>
<evidence type="ECO:0000313" key="5">
    <source>
        <dbReference type="EMBL" id="BDA78646.1"/>
    </source>
</evidence>
<gene>
    <name evidence="5" type="ORF">LPTSP3_g15760</name>
</gene>
<dbReference type="PROSITE" id="PS51470">
    <property type="entry name" value="FG_GAP"/>
    <property type="match status" value="2"/>
</dbReference>
<evidence type="ECO:0000256" key="3">
    <source>
        <dbReference type="ARBA" id="ARBA00022801"/>
    </source>
</evidence>
<organism evidence="5 6">
    <name type="scientific">Leptospira kobayashii</name>
    <dbReference type="NCBI Taxonomy" id="1917830"/>
    <lineage>
        <taxon>Bacteria</taxon>
        <taxon>Pseudomonadati</taxon>
        <taxon>Spirochaetota</taxon>
        <taxon>Spirochaetia</taxon>
        <taxon>Leptospirales</taxon>
        <taxon>Leptospiraceae</taxon>
        <taxon>Leptospira</taxon>
    </lineage>
</organism>
<dbReference type="InterPro" id="IPR028994">
    <property type="entry name" value="Integrin_alpha_N"/>
</dbReference>
<dbReference type="Gene3D" id="2.130.10.130">
    <property type="entry name" value="Integrin alpha, N-terminal"/>
    <property type="match status" value="3"/>
</dbReference>
<keyword evidence="1" id="KW-0732">Signal</keyword>
<dbReference type="InterPro" id="IPR013519">
    <property type="entry name" value="Int_alpha_beta-p"/>
</dbReference>
<keyword evidence="4" id="KW-0325">Glycoprotein</keyword>
<sequence length="609" mass="62413">MLFYWKLHRSLLRISILSILTGLLIHCWANPIIRPSAECLVEINNSLCPKDNPYALGALLLFSGQGSLGAVTISNLSERSVVHTGFLVGKAASDVKLIIISLDGVATSIVGVNSGTWKYQFPTSAVTGSYWKKGTKHIVSLQGINGFGQTGPITTIQVKKGTNLDTNGDGYPDLLVTASPGNAVQGYGFVYLTNPETGIPSSLPDSTVTDGLPSGTFFGDWGGAGDFNGDGYADMIVGSQAINGAVGRVYIFHSSGANGILSRNLNSGGVASTVLDGVTGGGRLGSFVMGGDINNDGYDDAVLSSPWNDETFLFYSQGASGIATQNTNTANRSYVPGANDNFGSQSAVGDINGDGYADLVVSATTYNSGQGRAYIYLSNAGVLPPSPQEYLLGPTSPSPGCTFTGGCAFGGTIVLSDLNGDSCADLIASGSAFNTNQGIVFIHHSDCSSSTPFSSTPNTILVGPSNSTCTPNTCSFGNILSVGDTNGDGFPDLLVGTIFGSSGKGNVYLFLNTGSGGIASADLSSGGSSNAVLTGITTLTGFAQMLRLLDFNGDGFSDLLVSSPTANKIYYFKSNKDSGPGNQDLSSGGTSTSILSTSAGQSLGNSIAF</sequence>
<evidence type="ECO:0000313" key="6">
    <source>
        <dbReference type="Proteomes" id="UP000245263"/>
    </source>
</evidence>
<dbReference type="SUPFAM" id="SSF69318">
    <property type="entry name" value="Integrin alpha N-terminal domain"/>
    <property type="match status" value="2"/>
</dbReference>
<evidence type="ECO:0008006" key="7">
    <source>
        <dbReference type="Google" id="ProtNLM"/>
    </source>
</evidence>
<name>A0ABM7UIQ4_9LEPT</name>
<dbReference type="PANTHER" id="PTHR23221:SF7">
    <property type="entry name" value="PHOSPHATIDYLINOSITOL-GLYCAN-SPECIFIC PHOSPHOLIPASE D"/>
    <property type="match status" value="1"/>
</dbReference>
<dbReference type="PANTHER" id="PTHR23221">
    <property type="entry name" value="GLYCOSYLPHOSPHATIDYLINOSITOL PHOSPHOLIPASE D"/>
    <property type="match status" value="1"/>
</dbReference>
<keyword evidence="6" id="KW-1185">Reference proteome</keyword>
<dbReference type="SMART" id="SM00191">
    <property type="entry name" value="Int_alpha"/>
    <property type="match status" value="6"/>
</dbReference>
<accession>A0ABM7UIQ4</accession>
<dbReference type="PRINTS" id="PR01185">
    <property type="entry name" value="INTEGRINA"/>
</dbReference>
<evidence type="ECO:0000256" key="2">
    <source>
        <dbReference type="ARBA" id="ARBA00022737"/>
    </source>
</evidence>
<proteinExistence type="predicted"/>
<protein>
    <recommendedName>
        <fullName evidence="7">FG-GAP repeat protein</fullName>
    </recommendedName>
</protein>